<evidence type="ECO:0000256" key="9">
    <source>
        <dbReference type="ARBA" id="ARBA00022777"/>
    </source>
</evidence>
<evidence type="ECO:0000256" key="4">
    <source>
        <dbReference type="ARBA" id="ARBA00022475"/>
    </source>
</evidence>
<dbReference type="AlphaFoldDB" id="A0A5B8VW61"/>
<accession>A0A5B8VW61</accession>
<evidence type="ECO:0000256" key="3">
    <source>
        <dbReference type="ARBA" id="ARBA00012438"/>
    </source>
</evidence>
<keyword evidence="11 14" id="KW-1133">Transmembrane helix</keyword>
<evidence type="ECO:0000259" key="15">
    <source>
        <dbReference type="PROSITE" id="PS50109"/>
    </source>
</evidence>
<dbReference type="EMBL" id="CP042437">
    <property type="protein sequence ID" value="QEC74448.1"/>
    <property type="molecule type" value="Genomic_DNA"/>
</dbReference>
<keyword evidence="7 14" id="KW-0812">Transmembrane</keyword>
<dbReference type="SMART" id="SM00304">
    <property type="entry name" value="HAMP"/>
    <property type="match status" value="1"/>
</dbReference>
<dbReference type="InterPro" id="IPR003594">
    <property type="entry name" value="HATPase_dom"/>
</dbReference>
<evidence type="ECO:0000256" key="5">
    <source>
        <dbReference type="ARBA" id="ARBA00022553"/>
    </source>
</evidence>
<feature type="transmembrane region" description="Helical" evidence="14">
    <location>
        <begin position="151"/>
        <end position="170"/>
    </location>
</feature>
<feature type="transmembrane region" description="Helical" evidence="14">
    <location>
        <begin position="7"/>
        <end position="30"/>
    </location>
</feature>
<dbReference type="GO" id="GO:0005524">
    <property type="term" value="F:ATP binding"/>
    <property type="evidence" value="ECO:0007669"/>
    <property type="project" value="UniProtKB-KW"/>
</dbReference>
<reference evidence="17 18" key="1">
    <citation type="journal article" date="2013" name="J. Microbiol.">
        <title>Mucilaginibacter ginsenosidivorax sp. nov., with ginsenoside converting activity isolated from sediment.</title>
        <authorList>
            <person name="Kim J.K."/>
            <person name="Choi T.E."/>
            <person name="Liu Q.M."/>
            <person name="Park H.Y."/>
            <person name="Yi T.H."/>
            <person name="Yoon M.H."/>
            <person name="Kim S.C."/>
            <person name="Im W.T."/>
        </authorList>
    </citation>
    <scope>NUCLEOTIDE SEQUENCE [LARGE SCALE GENOMIC DNA]</scope>
    <source>
        <strain evidence="17 18">KHI28</strain>
    </source>
</reference>
<dbReference type="PROSITE" id="PS50109">
    <property type="entry name" value="HIS_KIN"/>
    <property type="match status" value="1"/>
</dbReference>
<name>A0A5B8VW61_9SPHI</name>
<dbReference type="SMART" id="SM00388">
    <property type="entry name" value="HisKA"/>
    <property type="match status" value="1"/>
</dbReference>
<organism evidence="17 18">
    <name type="scientific">Mucilaginibacter ginsenosidivorax</name>
    <dbReference type="NCBI Taxonomy" id="862126"/>
    <lineage>
        <taxon>Bacteria</taxon>
        <taxon>Pseudomonadati</taxon>
        <taxon>Bacteroidota</taxon>
        <taxon>Sphingobacteriia</taxon>
        <taxon>Sphingobacteriales</taxon>
        <taxon>Sphingobacteriaceae</taxon>
        <taxon>Mucilaginibacter</taxon>
    </lineage>
</organism>
<dbReference type="Pfam" id="PF02518">
    <property type="entry name" value="HATPase_c"/>
    <property type="match status" value="1"/>
</dbReference>
<keyword evidence="9 17" id="KW-0418">Kinase</keyword>
<dbReference type="SUPFAM" id="SSF47384">
    <property type="entry name" value="Homodimeric domain of signal transducing histidine kinase"/>
    <property type="match status" value="1"/>
</dbReference>
<dbReference type="PANTHER" id="PTHR45528">
    <property type="entry name" value="SENSOR HISTIDINE KINASE CPXA"/>
    <property type="match status" value="1"/>
</dbReference>
<dbReference type="KEGG" id="mgk:FSB76_00230"/>
<dbReference type="CDD" id="cd00075">
    <property type="entry name" value="HATPase"/>
    <property type="match status" value="1"/>
</dbReference>
<dbReference type="InterPro" id="IPR036097">
    <property type="entry name" value="HisK_dim/P_sf"/>
</dbReference>
<dbReference type="SMART" id="SM00387">
    <property type="entry name" value="HATPase_c"/>
    <property type="match status" value="1"/>
</dbReference>
<dbReference type="PRINTS" id="PR00344">
    <property type="entry name" value="BCTRLSENSOR"/>
</dbReference>
<keyword evidence="13 14" id="KW-0472">Membrane</keyword>
<dbReference type="Gene3D" id="3.30.565.10">
    <property type="entry name" value="Histidine kinase-like ATPase, C-terminal domain"/>
    <property type="match status" value="1"/>
</dbReference>
<feature type="domain" description="HAMP" evidence="16">
    <location>
        <begin position="176"/>
        <end position="229"/>
    </location>
</feature>
<evidence type="ECO:0000313" key="17">
    <source>
        <dbReference type="EMBL" id="QEC74448.1"/>
    </source>
</evidence>
<keyword evidence="12" id="KW-0902">Two-component regulatory system</keyword>
<evidence type="ECO:0000256" key="6">
    <source>
        <dbReference type="ARBA" id="ARBA00022679"/>
    </source>
</evidence>
<dbReference type="Gene3D" id="6.10.340.10">
    <property type="match status" value="1"/>
</dbReference>
<keyword evidence="10" id="KW-0067">ATP-binding</keyword>
<dbReference type="GO" id="GO:0005886">
    <property type="term" value="C:plasma membrane"/>
    <property type="evidence" value="ECO:0007669"/>
    <property type="project" value="UniProtKB-SubCell"/>
</dbReference>
<protein>
    <recommendedName>
        <fullName evidence="3">histidine kinase</fullName>
        <ecNumber evidence="3">2.7.13.3</ecNumber>
    </recommendedName>
</protein>
<dbReference type="CDD" id="cd00082">
    <property type="entry name" value="HisKA"/>
    <property type="match status" value="1"/>
</dbReference>
<dbReference type="InterPro" id="IPR036890">
    <property type="entry name" value="HATPase_C_sf"/>
</dbReference>
<dbReference type="Gene3D" id="1.10.287.130">
    <property type="match status" value="1"/>
</dbReference>
<dbReference type="InterPro" id="IPR005467">
    <property type="entry name" value="His_kinase_dom"/>
</dbReference>
<dbReference type="SUPFAM" id="SSF158472">
    <property type="entry name" value="HAMP domain-like"/>
    <property type="match status" value="1"/>
</dbReference>
<keyword evidence="18" id="KW-1185">Reference proteome</keyword>
<dbReference type="SUPFAM" id="SSF55874">
    <property type="entry name" value="ATPase domain of HSP90 chaperone/DNA topoisomerase II/histidine kinase"/>
    <property type="match status" value="1"/>
</dbReference>
<comment type="subcellular location">
    <subcellularLocation>
        <location evidence="2">Cell membrane</location>
        <topology evidence="2">Multi-pass membrane protein</topology>
    </subcellularLocation>
</comment>
<evidence type="ECO:0000256" key="14">
    <source>
        <dbReference type="SAM" id="Phobius"/>
    </source>
</evidence>
<dbReference type="InterPro" id="IPR004358">
    <property type="entry name" value="Sig_transdc_His_kin-like_C"/>
</dbReference>
<keyword evidence="5" id="KW-0597">Phosphoprotein</keyword>
<dbReference type="RefSeq" id="WP_147051607.1">
    <property type="nucleotide sequence ID" value="NZ_CP042437.1"/>
</dbReference>
<dbReference type="PROSITE" id="PS50885">
    <property type="entry name" value="HAMP"/>
    <property type="match status" value="1"/>
</dbReference>
<keyword evidence="8" id="KW-0547">Nucleotide-binding</keyword>
<dbReference type="InterPro" id="IPR050398">
    <property type="entry name" value="HssS/ArlS-like"/>
</dbReference>
<evidence type="ECO:0000256" key="11">
    <source>
        <dbReference type="ARBA" id="ARBA00022989"/>
    </source>
</evidence>
<evidence type="ECO:0000256" key="13">
    <source>
        <dbReference type="ARBA" id="ARBA00023136"/>
    </source>
</evidence>
<dbReference type="InterPro" id="IPR003660">
    <property type="entry name" value="HAMP_dom"/>
</dbReference>
<keyword evidence="4" id="KW-1003">Cell membrane</keyword>
<evidence type="ECO:0000256" key="8">
    <source>
        <dbReference type="ARBA" id="ARBA00022741"/>
    </source>
</evidence>
<feature type="domain" description="Histidine kinase" evidence="15">
    <location>
        <begin position="237"/>
        <end position="450"/>
    </location>
</feature>
<dbReference type="GO" id="GO:0000155">
    <property type="term" value="F:phosphorelay sensor kinase activity"/>
    <property type="evidence" value="ECO:0007669"/>
    <property type="project" value="InterPro"/>
</dbReference>
<evidence type="ECO:0000256" key="2">
    <source>
        <dbReference type="ARBA" id="ARBA00004651"/>
    </source>
</evidence>
<dbReference type="OrthoDB" id="594725at2"/>
<dbReference type="Pfam" id="PF00672">
    <property type="entry name" value="HAMP"/>
    <property type="match status" value="1"/>
</dbReference>
<dbReference type="InterPro" id="IPR003661">
    <property type="entry name" value="HisK_dim/P_dom"/>
</dbReference>
<evidence type="ECO:0000313" key="18">
    <source>
        <dbReference type="Proteomes" id="UP000321362"/>
    </source>
</evidence>
<evidence type="ECO:0000256" key="12">
    <source>
        <dbReference type="ARBA" id="ARBA00023012"/>
    </source>
</evidence>
<dbReference type="CDD" id="cd06225">
    <property type="entry name" value="HAMP"/>
    <property type="match status" value="1"/>
</dbReference>
<evidence type="ECO:0000256" key="7">
    <source>
        <dbReference type="ARBA" id="ARBA00022692"/>
    </source>
</evidence>
<dbReference type="Proteomes" id="UP000321362">
    <property type="component" value="Chromosome"/>
</dbReference>
<gene>
    <name evidence="17" type="ORF">FSB76_00230</name>
</gene>
<sequence length="454" mass="51581">MKIKNRLALNFTLLSSAMLLVIMGSMYLAFADFFRTDFYGHLKDRAKVAAQLYLEADEISSDSLNHVRERMLEQLPNEVIRVYNANNIASFIKDKEQYWSFNTIEEVRAKKYISFREGERQTIGIYYHDNQGNFVILASAYDQQAKLRLSGIIRIMIIILIVVNSVLFFIGRWFAKRSLMPIDGLIKQMKQINASSLHVRVDEGKGKDEISALALNFNRLLGHLQNSFELQQTFVANASHELRTPVTSIIGEVEVALNKQRSIVDYEQLLKSVLNDAGRLSDTISSLMELAQTDMEYTRAKLEPIQIDEQIWELQHHWAMSAGHPQLQVQIDHLPDDQQALFINANPTLLKIAFNNIIGNAFKFSRNQPVTCRLNANEQSMVITIIDKGVGIPADDQEKIFTPFYRSANGRIFDGNGVGLYVAFKIIQLFNGAINIQSVVGQGTTFTISFVPFF</sequence>
<comment type="catalytic activity">
    <reaction evidence="1">
        <text>ATP + protein L-histidine = ADP + protein N-phospho-L-histidine.</text>
        <dbReference type="EC" id="2.7.13.3"/>
    </reaction>
</comment>
<dbReference type="PANTHER" id="PTHR45528:SF1">
    <property type="entry name" value="SENSOR HISTIDINE KINASE CPXA"/>
    <property type="match status" value="1"/>
</dbReference>
<dbReference type="EC" id="2.7.13.3" evidence="3"/>
<evidence type="ECO:0000259" key="16">
    <source>
        <dbReference type="PROSITE" id="PS50885"/>
    </source>
</evidence>
<dbReference type="Pfam" id="PF00512">
    <property type="entry name" value="HisKA"/>
    <property type="match status" value="1"/>
</dbReference>
<evidence type="ECO:0000256" key="1">
    <source>
        <dbReference type="ARBA" id="ARBA00000085"/>
    </source>
</evidence>
<keyword evidence="6" id="KW-0808">Transferase</keyword>
<evidence type="ECO:0000256" key="10">
    <source>
        <dbReference type="ARBA" id="ARBA00022840"/>
    </source>
</evidence>
<proteinExistence type="predicted"/>